<dbReference type="AlphaFoldDB" id="A0AAV4S0T2"/>
<organism evidence="1 2">
    <name type="scientific">Caerostris extrusa</name>
    <name type="common">Bark spider</name>
    <name type="synonym">Caerostris bankana</name>
    <dbReference type="NCBI Taxonomy" id="172846"/>
    <lineage>
        <taxon>Eukaryota</taxon>
        <taxon>Metazoa</taxon>
        <taxon>Ecdysozoa</taxon>
        <taxon>Arthropoda</taxon>
        <taxon>Chelicerata</taxon>
        <taxon>Arachnida</taxon>
        <taxon>Araneae</taxon>
        <taxon>Araneomorphae</taxon>
        <taxon>Entelegynae</taxon>
        <taxon>Araneoidea</taxon>
        <taxon>Araneidae</taxon>
        <taxon>Caerostris</taxon>
    </lineage>
</organism>
<evidence type="ECO:0000313" key="1">
    <source>
        <dbReference type="EMBL" id="GIY26691.1"/>
    </source>
</evidence>
<evidence type="ECO:0000313" key="2">
    <source>
        <dbReference type="Proteomes" id="UP001054945"/>
    </source>
</evidence>
<accession>A0AAV4S0T2</accession>
<gene>
    <name evidence="1" type="primary">ZMYM1_70</name>
    <name evidence="1" type="ORF">CEXT_130971</name>
</gene>
<dbReference type="PANTHER" id="PTHR45749:SF23">
    <property type="entry name" value="ZINC FINGER MYM-TYPE PROTEIN 1-LIKE"/>
    <property type="match status" value="1"/>
</dbReference>
<comment type="caution">
    <text evidence="1">The sequence shown here is derived from an EMBL/GenBank/DDBJ whole genome shotgun (WGS) entry which is preliminary data.</text>
</comment>
<dbReference type="Proteomes" id="UP001054945">
    <property type="component" value="Unassembled WGS sequence"/>
</dbReference>
<name>A0AAV4S0T2_CAEEX</name>
<dbReference type="PANTHER" id="PTHR45749">
    <property type="match status" value="1"/>
</dbReference>
<dbReference type="EMBL" id="BPLR01008722">
    <property type="protein sequence ID" value="GIY26691.1"/>
    <property type="molecule type" value="Genomic_DNA"/>
</dbReference>
<proteinExistence type="predicted"/>
<keyword evidence="2" id="KW-1185">Reference proteome</keyword>
<sequence>MKIRKIIGMLCVNVLRRAKGENFNFKAGGRNKERSAILALHYRKSFRCNLHSCRAKLLPFKGDNENFGTPNNGNYFGLLELVAKFHPFLRDHINRYGNTGSGKPLYLSKTICHEIIQLMANKMKDTIMAEVKKAGYF</sequence>
<reference evidence="1 2" key="1">
    <citation type="submission" date="2021-06" db="EMBL/GenBank/DDBJ databases">
        <title>Caerostris extrusa draft genome.</title>
        <authorList>
            <person name="Kono N."/>
            <person name="Arakawa K."/>
        </authorList>
    </citation>
    <scope>NUCLEOTIDE SEQUENCE [LARGE SCALE GENOMIC DNA]</scope>
</reference>
<protein>
    <submittedName>
        <fullName evidence="1">Zinc finger MYM-type protein 1</fullName>
    </submittedName>
</protein>